<organism evidence="9 10">
    <name type="scientific">Pseudopithomyces chartarum</name>
    <dbReference type="NCBI Taxonomy" id="1892770"/>
    <lineage>
        <taxon>Eukaryota</taxon>
        <taxon>Fungi</taxon>
        <taxon>Dikarya</taxon>
        <taxon>Ascomycota</taxon>
        <taxon>Pezizomycotina</taxon>
        <taxon>Dothideomycetes</taxon>
        <taxon>Pleosporomycetidae</taxon>
        <taxon>Pleosporales</taxon>
        <taxon>Massarineae</taxon>
        <taxon>Didymosphaeriaceae</taxon>
        <taxon>Pseudopithomyces</taxon>
    </lineage>
</organism>
<accession>A0AAN6RIN9</accession>
<protein>
    <recommendedName>
        <fullName evidence="8">Rhodopsin domain-containing protein</fullName>
    </recommendedName>
</protein>
<evidence type="ECO:0000256" key="1">
    <source>
        <dbReference type="ARBA" id="ARBA00004141"/>
    </source>
</evidence>
<name>A0AAN6RIN9_9PLEO</name>
<dbReference type="PANTHER" id="PTHR33048">
    <property type="entry name" value="PTH11-LIKE INTEGRAL MEMBRANE PROTEIN (AFU_ORTHOLOGUE AFUA_5G11245)"/>
    <property type="match status" value="1"/>
</dbReference>
<evidence type="ECO:0000256" key="4">
    <source>
        <dbReference type="ARBA" id="ARBA00023136"/>
    </source>
</evidence>
<dbReference type="GO" id="GO:0016020">
    <property type="term" value="C:membrane"/>
    <property type="evidence" value="ECO:0007669"/>
    <property type="project" value="UniProtKB-SubCell"/>
</dbReference>
<feature type="region of interest" description="Disordered" evidence="6">
    <location>
        <begin position="355"/>
        <end position="384"/>
    </location>
</feature>
<keyword evidence="2 7" id="KW-0812">Transmembrane</keyword>
<evidence type="ECO:0000259" key="8">
    <source>
        <dbReference type="Pfam" id="PF20684"/>
    </source>
</evidence>
<dbReference type="InterPro" id="IPR049326">
    <property type="entry name" value="Rhodopsin_dom_fungi"/>
</dbReference>
<evidence type="ECO:0000256" key="3">
    <source>
        <dbReference type="ARBA" id="ARBA00022989"/>
    </source>
</evidence>
<dbReference type="Pfam" id="PF20684">
    <property type="entry name" value="Fung_rhodopsin"/>
    <property type="match status" value="1"/>
</dbReference>
<feature type="transmembrane region" description="Helical" evidence="7">
    <location>
        <begin position="111"/>
        <end position="133"/>
    </location>
</feature>
<reference evidence="9 10" key="1">
    <citation type="submission" date="2021-02" db="EMBL/GenBank/DDBJ databases">
        <title>Genome assembly of Pseudopithomyces chartarum.</title>
        <authorList>
            <person name="Jauregui R."/>
            <person name="Singh J."/>
            <person name="Voisey C."/>
        </authorList>
    </citation>
    <scope>NUCLEOTIDE SEQUENCE [LARGE SCALE GENOMIC DNA]</scope>
    <source>
        <strain evidence="9 10">AGR01</strain>
    </source>
</reference>
<evidence type="ECO:0000256" key="5">
    <source>
        <dbReference type="ARBA" id="ARBA00038359"/>
    </source>
</evidence>
<keyword evidence="3 7" id="KW-1133">Transmembrane helix</keyword>
<evidence type="ECO:0000313" key="9">
    <source>
        <dbReference type="EMBL" id="KAK3213833.1"/>
    </source>
</evidence>
<feature type="transmembrane region" description="Helical" evidence="7">
    <location>
        <begin position="193"/>
        <end position="212"/>
    </location>
</feature>
<evidence type="ECO:0000256" key="7">
    <source>
        <dbReference type="SAM" id="Phobius"/>
    </source>
</evidence>
<dbReference type="EMBL" id="WVTA01000004">
    <property type="protein sequence ID" value="KAK3213833.1"/>
    <property type="molecule type" value="Genomic_DNA"/>
</dbReference>
<keyword evidence="10" id="KW-1185">Reference proteome</keyword>
<feature type="transmembrane region" description="Helical" evidence="7">
    <location>
        <begin position="27"/>
        <end position="46"/>
    </location>
</feature>
<comment type="caution">
    <text evidence="9">The sequence shown here is derived from an EMBL/GenBank/DDBJ whole genome shotgun (WGS) entry which is preliminary data.</text>
</comment>
<gene>
    <name evidence="9" type="ORF">GRF29_28g1196483</name>
</gene>
<dbReference type="AlphaFoldDB" id="A0AAN6RIN9"/>
<proteinExistence type="inferred from homology"/>
<feature type="domain" description="Rhodopsin" evidence="8">
    <location>
        <begin position="19"/>
        <end position="249"/>
    </location>
</feature>
<dbReference type="Proteomes" id="UP001280581">
    <property type="component" value="Unassembled WGS sequence"/>
</dbReference>
<feature type="transmembrane region" description="Helical" evidence="7">
    <location>
        <begin position="162"/>
        <end position="181"/>
    </location>
</feature>
<keyword evidence="4 7" id="KW-0472">Membrane</keyword>
<dbReference type="PANTHER" id="PTHR33048:SF149">
    <property type="entry name" value="UBID FAMILY DECARBOXYLASE"/>
    <property type="match status" value="1"/>
</dbReference>
<evidence type="ECO:0000256" key="2">
    <source>
        <dbReference type="ARBA" id="ARBA00022692"/>
    </source>
</evidence>
<sequence>MSTLEPESGIWRLHNGSWKDLSTDDSLICVAMITMTALMAAMHVVVHSSSNLIAPHEDVSRFSPEEITQRIRGSKLVVVVEQMQCCTIWLVKACLLLMYKRMTALLPQHKIVLLVSAYTALGFVVMEILYLGVWCRPFSQYWAVPPSNSQCSAATNHLITNAVLNISSDLMIIAIPMPLLFKVKLPLKNKMILIGLFLIGTFNIVAAVLNKYYSFTHPFGDEWTMWYLRESYTAFLCANLPLTYPLVQRIFKLKSWSHNSYSGRYLSGSLQRRTWRSGLRSQRKSHIGIKSGLSHGGISKTVSVNVSNTRSIPDLQRSESEERIYGPPTSRMFEQKTFDGPDSEQHLWVSGATIEMGPMSPSMKEGSVTTAGSIKSLEEAHVKH</sequence>
<evidence type="ECO:0000313" key="10">
    <source>
        <dbReference type="Proteomes" id="UP001280581"/>
    </source>
</evidence>
<dbReference type="InterPro" id="IPR052337">
    <property type="entry name" value="SAT4-like"/>
</dbReference>
<comment type="subcellular location">
    <subcellularLocation>
        <location evidence="1">Membrane</location>
        <topology evidence="1">Multi-pass membrane protein</topology>
    </subcellularLocation>
</comment>
<comment type="similarity">
    <text evidence="5">Belongs to the SAT4 family.</text>
</comment>
<evidence type="ECO:0000256" key="6">
    <source>
        <dbReference type="SAM" id="MobiDB-lite"/>
    </source>
</evidence>